<evidence type="ECO:0000256" key="1">
    <source>
        <dbReference type="SAM" id="MobiDB-lite"/>
    </source>
</evidence>
<accession>A0A1B6L0E7</accession>
<gene>
    <name evidence="2" type="ORF">g.29893</name>
</gene>
<dbReference type="AlphaFoldDB" id="A0A1B6L0E7"/>
<evidence type="ECO:0000313" key="2">
    <source>
        <dbReference type="EMBL" id="JAT17183.1"/>
    </source>
</evidence>
<proteinExistence type="predicted"/>
<feature type="compositionally biased region" description="Polar residues" evidence="1">
    <location>
        <begin position="146"/>
        <end position="166"/>
    </location>
</feature>
<feature type="region of interest" description="Disordered" evidence="1">
    <location>
        <begin position="1"/>
        <end position="44"/>
    </location>
</feature>
<feature type="compositionally biased region" description="Basic and acidic residues" evidence="1">
    <location>
        <begin position="93"/>
        <end position="138"/>
    </location>
</feature>
<feature type="compositionally biased region" description="Low complexity" evidence="1">
    <location>
        <begin position="290"/>
        <end position="302"/>
    </location>
</feature>
<feature type="non-terminal residue" evidence="2">
    <location>
        <position position="1"/>
    </location>
</feature>
<feature type="non-terminal residue" evidence="2">
    <location>
        <position position="496"/>
    </location>
</feature>
<feature type="compositionally biased region" description="Basic and acidic residues" evidence="1">
    <location>
        <begin position="400"/>
        <end position="421"/>
    </location>
</feature>
<feature type="compositionally biased region" description="Basic and acidic residues" evidence="1">
    <location>
        <begin position="1"/>
        <end position="26"/>
    </location>
</feature>
<dbReference type="EMBL" id="GEBQ01022794">
    <property type="protein sequence ID" value="JAT17183.1"/>
    <property type="molecule type" value="Transcribed_RNA"/>
</dbReference>
<feature type="compositionally biased region" description="Low complexity" evidence="1">
    <location>
        <begin position="261"/>
        <end position="273"/>
    </location>
</feature>
<feature type="compositionally biased region" description="Polar residues" evidence="1">
    <location>
        <begin position="426"/>
        <end position="469"/>
    </location>
</feature>
<feature type="compositionally biased region" description="Basic and acidic residues" evidence="1">
    <location>
        <begin position="470"/>
        <end position="483"/>
    </location>
</feature>
<protein>
    <submittedName>
        <fullName evidence="2">Uncharacterized protein</fullName>
    </submittedName>
</protein>
<sequence length="496" mass="55921">EKEFKELVPKNKVENKRHIKSDKKEIQSNVTLPKKKEETSKKAISKPVAALNILKSRSLRRNSYRLLSKEVELKRLNSNSKTKMLRRMSVRSSSKEELVKDDANELEKEKTPKKIEKDSKKEKRTVQADENKKQDIKVKQQKKITTETVLSPKLPNSKQPQENVFNDSDEEPLGNKVAQSVEMLPKTSVKKLKTPTEKANTLSTSGHSKGSVLKPTKRKPTLTQEKPKEPIPQSQALTRSRHSVKTSAVVNVSEIEKQKSEQSSSTTEKSGQELVTRSKSCENKVEKPVISKVKPKMSSSSKTTNNASLEHNEESPEITKPPIQPQSKKKTTKPIIVENIKGKAQVSQPRKKNSTSNKPLEKDESEQKEEEKNDLLSQNNISTEASPEVENQQLLLENIPKLDENNMAKNKVNEECKETAKKNKSKPQPNIESESQIVNKDLSSSTNKTSHITSPTVESSENKTNTELSSFKETKETSGIKEHVNKRKSQNNESPT</sequence>
<feature type="region of interest" description="Disordered" evidence="1">
    <location>
        <begin position="78"/>
        <end position="496"/>
    </location>
</feature>
<feature type="compositionally biased region" description="Basic and acidic residues" evidence="1">
    <location>
        <begin position="279"/>
        <end position="289"/>
    </location>
</feature>
<feature type="compositionally biased region" description="Polar residues" evidence="1">
    <location>
        <begin position="197"/>
        <end position="208"/>
    </location>
</feature>
<reference evidence="2" key="1">
    <citation type="submission" date="2015-11" db="EMBL/GenBank/DDBJ databases">
        <title>De novo transcriptome assembly of four potential Pierce s Disease insect vectors from Arizona vineyards.</title>
        <authorList>
            <person name="Tassone E.E."/>
        </authorList>
    </citation>
    <scope>NUCLEOTIDE SEQUENCE</scope>
</reference>
<name>A0A1B6L0E7_9HEMI</name>
<organism evidence="2">
    <name type="scientific">Graphocephala atropunctata</name>
    <dbReference type="NCBI Taxonomy" id="36148"/>
    <lineage>
        <taxon>Eukaryota</taxon>
        <taxon>Metazoa</taxon>
        <taxon>Ecdysozoa</taxon>
        <taxon>Arthropoda</taxon>
        <taxon>Hexapoda</taxon>
        <taxon>Insecta</taxon>
        <taxon>Pterygota</taxon>
        <taxon>Neoptera</taxon>
        <taxon>Paraneoptera</taxon>
        <taxon>Hemiptera</taxon>
        <taxon>Auchenorrhyncha</taxon>
        <taxon>Membracoidea</taxon>
        <taxon>Cicadellidae</taxon>
        <taxon>Cicadellinae</taxon>
        <taxon>Cicadellini</taxon>
        <taxon>Graphocephala</taxon>
    </lineage>
</organism>
<feature type="compositionally biased region" description="Polar residues" evidence="1">
    <location>
        <begin position="375"/>
        <end position="395"/>
    </location>
</feature>